<dbReference type="CDD" id="cd00483">
    <property type="entry name" value="HPPK"/>
    <property type="match status" value="1"/>
</dbReference>
<proteinExistence type="predicted"/>
<reference evidence="9 10" key="1">
    <citation type="submission" date="2018-11" db="EMBL/GenBank/DDBJ databases">
        <title>Genomic Encyclopedia of Type Strains, Phase IV (KMG-IV): sequencing the most valuable type-strain genomes for metagenomic binning, comparative biology and taxonomic classification.</title>
        <authorList>
            <person name="Goeker M."/>
        </authorList>
    </citation>
    <scope>NUCLEOTIDE SEQUENCE [LARGE SCALE GENOMIC DNA]</scope>
    <source>
        <strain evidence="9 10">DSM 21945</strain>
    </source>
</reference>
<dbReference type="GO" id="GO:0005524">
    <property type="term" value="F:ATP binding"/>
    <property type="evidence" value="ECO:0007669"/>
    <property type="project" value="UniProtKB-KW"/>
</dbReference>
<evidence type="ECO:0000313" key="10">
    <source>
        <dbReference type="Proteomes" id="UP000268033"/>
    </source>
</evidence>
<evidence type="ECO:0000256" key="5">
    <source>
        <dbReference type="ARBA" id="ARBA00022777"/>
    </source>
</evidence>
<feature type="domain" description="7,8-dihydro-6-hydroxymethylpterin-pyrophosphokinase" evidence="8">
    <location>
        <begin position="85"/>
        <end position="96"/>
    </location>
</feature>
<dbReference type="PANTHER" id="PTHR43071">
    <property type="entry name" value="2-AMINO-4-HYDROXY-6-HYDROXYMETHYLDIHYDROPTERIDINE PYROPHOSPHOKINASE"/>
    <property type="match status" value="1"/>
</dbReference>
<dbReference type="InterPro" id="IPR000550">
    <property type="entry name" value="Hppk"/>
</dbReference>
<dbReference type="RefSeq" id="WP_123421141.1">
    <property type="nucleotide sequence ID" value="NZ_JBLXAC010000001.1"/>
</dbReference>
<dbReference type="GO" id="GO:0046654">
    <property type="term" value="P:tetrahydrofolate biosynthetic process"/>
    <property type="evidence" value="ECO:0007669"/>
    <property type="project" value="UniProtKB-UniPathway"/>
</dbReference>
<dbReference type="AlphaFoldDB" id="A0A3N1PBH7"/>
<keyword evidence="5 9" id="KW-0418">Kinase</keyword>
<evidence type="ECO:0000256" key="1">
    <source>
        <dbReference type="ARBA" id="ARBA00005051"/>
    </source>
</evidence>
<keyword evidence="3" id="KW-0808">Transferase</keyword>
<dbReference type="SUPFAM" id="SSF55083">
    <property type="entry name" value="6-hydroxymethyl-7,8-dihydropterin pyrophosphokinase, HPPK"/>
    <property type="match status" value="1"/>
</dbReference>
<gene>
    <name evidence="9" type="ORF">EDC28_103356</name>
</gene>
<dbReference type="Proteomes" id="UP000268033">
    <property type="component" value="Unassembled WGS sequence"/>
</dbReference>
<dbReference type="UniPathway" id="UPA00077">
    <property type="reaction ID" value="UER00155"/>
</dbReference>
<comment type="caution">
    <text evidence="9">The sequence shown here is derived from an EMBL/GenBank/DDBJ whole genome shotgun (WGS) entry which is preliminary data.</text>
</comment>
<accession>A0A3N1PBH7</accession>
<name>A0A3N1PBH7_9GAMM</name>
<dbReference type="Gene3D" id="3.30.70.560">
    <property type="entry name" value="7,8-Dihydro-6-hydroxymethylpterin-pyrophosphokinase HPPK"/>
    <property type="match status" value="1"/>
</dbReference>
<evidence type="ECO:0000256" key="4">
    <source>
        <dbReference type="ARBA" id="ARBA00022741"/>
    </source>
</evidence>
<keyword evidence="10" id="KW-1185">Reference proteome</keyword>
<dbReference type="EC" id="2.7.6.3" evidence="2"/>
<dbReference type="PANTHER" id="PTHR43071:SF2">
    <property type="entry name" value="2-AMINO-4-HYDROXY-6-HYDROXYMETHYLDIHYDROPTERIDINE PYROPHOSPHOKINASE"/>
    <property type="match status" value="1"/>
</dbReference>
<dbReference type="NCBIfam" id="TIGR01498">
    <property type="entry name" value="folK"/>
    <property type="match status" value="1"/>
</dbReference>
<dbReference type="InterPro" id="IPR035907">
    <property type="entry name" value="Hppk_sf"/>
</dbReference>
<dbReference type="GO" id="GO:0046656">
    <property type="term" value="P:folic acid biosynthetic process"/>
    <property type="evidence" value="ECO:0007669"/>
    <property type="project" value="UniProtKB-KW"/>
</dbReference>
<dbReference type="PROSITE" id="PS00794">
    <property type="entry name" value="HPPK"/>
    <property type="match status" value="1"/>
</dbReference>
<sequence>MTPMLFSLGSNVTPELHLRAGLKALRDAFGDIQCSPVFEAEPVGFNGTNFLNMAVKAWTDWPVEAVLAWIKDVEFAHGRPENAKKYAPRTLDIDLLTFGDRVCLEPTVLPRPDILKLAFVLWPLAELVPDESLPGTNHSYKSLWQGFDKNQPLWKVPFEE</sequence>
<evidence type="ECO:0000256" key="3">
    <source>
        <dbReference type="ARBA" id="ARBA00022679"/>
    </source>
</evidence>
<evidence type="ECO:0000256" key="6">
    <source>
        <dbReference type="ARBA" id="ARBA00022840"/>
    </source>
</evidence>
<dbReference type="STRING" id="584787.GCA_001247655_00061"/>
<evidence type="ECO:0000256" key="2">
    <source>
        <dbReference type="ARBA" id="ARBA00013253"/>
    </source>
</evidence>
<dbReference type="Pfam" id="PF01288">
    <property type="entry name" value="HPPK"/>
    <property type="match status" value="1"/>
</dbReference>
<dbReference type="GO" id="GO:0016301">
    <property type="term" value="F:kinase activity"/>
    <property type="evidence" value="ECO:0007669"/>
    <property type="project" value="UniProtKB-KW"/>
</dbReference>
<comment type="pathway">
    <text evidence="1">Cofactor biosynthesis; tetrahydrofolate biosynthesis; 2-amino-4-hydroxy-6-hydroxymethyl-7,8-dihydropteridine diphosphate from 7,8-dihydroneopterin triphosphate: step 4/4.</text>
</comment>
<evidence type="ECO:0000256" key="7">
    <source>
        <dbReference type="ARBA" id="ARBA00022909"/>
    </source>
</evidence>
<evidence type="ECO:0000259" key="8">
    <source>
        <dbReference type="PROSITE" id="PS00794"/>
    </source>
</evidence>
<keyword evidence="6" id="KW-0067">ATP-binding</keyword>
<dbReference type="EMBL" id="RJUL01000003">
    <property type="protein sequence ID" value="ROQ28762.1"/>
    <property type="molecule type" value="Genomic_DNA"/>
</dbReference>
<keyword evidence="7" id="KW-0289">Folate biosynthesis</keyword>
<keyword evidence="4" id="KW-0547">Nucleotide-binding</keyword>
<evidence type="ECO:0000313" key="9">
    <source>
        <dbReference type="EMBL" id="ROQ28762.1"/>
    </source>
</evidence>
<organism evidence="9 10">
    <name type="scientific">Gallaecimonas pentaromativorans</name>
    <dbReference type="NCBI Taxonomy" id="584787"/>
    <lineage>
        <taxon>Bacteria</taxon>
        <taxon>Pseudomonadati</taxon>
        <taxon>Pseudomonadota</taxon>
        <taxon>Gammaproteobacteria</taxon>
        <taxon>Enterobacterales</taxon>
        <taxon>Gallaecimonadaceae</taxon>
        <taxon>Gallaecimonas</taxon>
    </lineage>
</organism>
<dbReference type="GO" id="GO:0003848">
    <property type="term" value="F:2-amino-4-hydroxy-6-hydroxymethyldihydropteridine diphosphokinase activity"/>
    <property type="evidence" value="ECO:0007669"/>
    <property type="project" value="UniProtKB-EC"/>
</dbReference>
<protein>
    <recommendedName>
        <fullName evidence="2">2-amino-4-hydroxy-6-hydroxymethyldihydropteridine diphosphokinase</fullName>
        <ecNumber evidence="2">2.7.6.3</ecNumber>
    </recommendedName>
</protein>